<evidence type="ECO:0000256" key="1">
    <source>
        <dbReference type="SAM" id="Phobius"/>
    </source>
</evidence>
<organism evidence="2">
    <name type="scientific">human gut metagenome</name>
    <dbReference type="NCBI Taxonomy" id="408170"/>
    <lineage>
        <taxon>unclassified sequences</taxon>
        <taxon>metagenomes</taxon>
        <taxon>organismal metagenomes</taxon>
    </lineage>
</organism>
<reference evidence="2" key="1">
    <citation type="journal article" date="2013" name="Environ. Microbiol.">
        <title>Microbiota from the distal guts of lean and obese adolescents exhibit partial functional redundancy besides clear differences in community structure.</title>
        <authorList>
            <person name="Ferrer M."/>
            <person name="Ruiz A."/>
            <person name="Lanza F."/>
            <person name="Haange S.B."/>
            <person name="Oberbach A."/>
            <person name="Till H."/>
            <person name="Bargiela R."/>
            <person name="Campoy C."/>
            <person name="Segura M.T."/>
            <person name="Richter M."/>
            <person name="von Bergen M."/>
            <person name="Seifert J."/>
            <person name="Suarez A."/>
        </authorList>
    </citation>
    <scope>NUCLEOTIDE SEQUENCE</scope>
</reference>
<keyword evidence="1" id="KW-0812">Transmembrane</keyword>
<proteinExistence type="predicted"/>
<feature type="non-terminal residue" evidence="2">
    <location>
        <position position="140"/>
    </location>
</feature>
<comment type="caution">
    <text evidence="2">The sequence shown here is derived from an EMBL/GenBank/DDBJ whole genome shotgun (WGS) entry which is preliminary data.</text>
</comment>
<keyword evidence="1" id="KW-0472">Membrane</keyword>
<dbReference type="AlphaFoldDB" id="K1UJQ2"/>
<dbReference type="EMBL" id="AJWY01004672">
    <property type="protein sequence ID" value="EKC71721.1"/>
    <property type="molecule type" value="Genomic_DNA"/>
</dbReference>
<feature type="transmembrane region" description="Helical" evidence="1">
    <location>
        <begin position="21"/>
        <end position="44"/>
    </location>
</feature>
<evidence type="ECO:0000313" key="2">
    <source>
        <dbReference type="EMBL" id="EKC71721.1"/>
    </source>
</evidence>
<name>K1UJQ2_9ZZZZ</name>
<sequence>MKHYLDLVSISNKVHRRQSRMTRICIVLAVFLVAVMFGLADMYLKSMTDETRHQTGDWHCKITAIDEKTSEYIAARPEIDLSGWQGNIPAEIGCTVADQPVSVAGMDETIFSEIYLGSVLSGEFPEIAGQVAVSSTLAQT</sequence>
<accession>K1UJQ2</accession>
<keyword evidence="1" id="KW-1133">Transmembrane helix</keyword>
<protein>
    <submittedName>
        <fullName evidence="2">Efflux ABC transporter, permease protein</fullName>
    </submittedName>
</protein>
<gene>
    <name evidence="2" type="ORF">LEA_07112</name>
</gene>